<feature type="chain" id="PRO_5045165982" description="PEP-CTERM sorting domain-containing protein" evidence="1">
    <location>
        <begin position="27"/>
        <end position="184"/>
    </location>
</feature>
<reference evidence="2 3" key="1">
    <citation type="journal article" date="2020" name="Microorganisms">
        <title>Osmotic Adaptation and Compatible Solute Biosynthesis of Phototrophic Bacteria as Revealed from Genome Analyses.</title>
        <authorList>
            <person name="Imhoff J.F."/>
            <person name="Rahn T."/>
            <person name="Kunzel S."/>
            <person name="Keller A."/>
            <person name="Neulinger S.C."/>
        </authorList>
    </citation>
    <scope>NUCLEOTIDE SEQUENCE [LARGE SCALE GENOMIC DNA]</scope>
    <source>
        <strain evidence="2 3">DSM 6210</strain>
    </source>
</reference>
<keyword evidence="1" id="KW-0732">Signal</keyword>
<dbReference type="NCBIfam" id="TIGR02595">
    <property type="entry name" value="PEP_CTERM"/>
    <property type="match status" value="1"/>
</dbReference>
<sequence>MQLRPIRHRFAVSLIAACSWLGSAQAAIVNYDFTVDAAGALATDPGNPFTGSFSFDGSLPFPTDLSSFSFSFVDSAGAAASYGLLDADTRPTAESGLLASGAFTGISYQVGSGDPDFAFTFSAGFGTLNPGAVGPVFNYRFQGTDYTGSLLEITEAAVPAPATPALLLIGAVWLMGWRRFAAGR</sequence>
<accession>A0ABS1CMT5</accession>
<dbReference type="RefSeq" id="WP_200241404.1">
    <property type="nucleotide sequence ID" value="NZ_NRRV01000074.1"/>
</dbReference>
<evidence type="ECO:0000313" key="2">
    <source>
        <dbReference type="EMBL" id="MBK1633244.1"/>
    </source>
</evidence>
<evidence type="ECO:0000313" key="3">
    <source>
        <dbReference type="Proteomes" id="UP000748752"/>
    </source>
</evidence>
<organism evidence="2 3">
    <name type="scientific">Thiohalocapsa halophila</name>
    <dbReference type="NCBI Taxonomy" id="69359"/>
    <lineage>
        <taxon>Bacteria</taxon>
        <taxon>Pseudomonadati</taxon>
        <taxon>Pseudomonadota</taxon>
        <taxon>Gammaproteobacteria</taxon>
        <taxon>Chromatiales</taxon>
        <taxon>Chromatiaceae</taxon>
        <taxon>Thiohalocapsa</taxon>
    </lineage>
</organism>
<dbReference type="InterPro" id="IPR013424">
    <property type="entry name" value="Ice-binding_C"/>
</dbReference>
<feature type="signal peptide" evidence="1">
    <location>
        <begin position="1"/>
        <end position="26"/>
    </location>
</feature>
<evidence type="ECO:0008006" key="4">
    <source>
        <dbReference type="Google" id="ProtNLM"/>
    </source>
</evidence>
<name>A0ABS1CMT5_9GAMM</name>
<evidence type="ECO:0000256" key="1">
    <source>
        <dbReference type="SAM" id="SignalP"/>
    </source>
</evidence>
<comment type="caution">
    <text evidence="2">The sequence shown here is derived from an EMBL/GenBank/DDBJ whole genome shotgun (WGS) entry which is preliminary data.</text>
</comment>
<keyword evidence="3" id="KW-1185">Reference proteome</keyword>
<proteinExistence type="predicted"/>
<gene>
    <name evidence="2" type="ORF">CKO31_21310</name>
</gene>
<dbReference type="EMBL" id="NRRV01000074">
    <property type="protein sequence ID" value="MBK1633244.1"/>
    <property type="molecule type" value="Genomic_DNA"/>
</dbReference>
<dbReference type="Proteomes" id="UP000748752">
    <property type="component" value="Unassembled WGS sequence"/>
</dbReference>
<protein>
    <recommendedName>
        <fullName evidence="4">PEP-CTERM sorting domain-containing protein</fullName>
    </recommendedName>
</protein>